<accession>A0A9J6ES17</accession>
<gene>
    <name evidence="2" type="ORF">HPB51_008867</name>
</gene>
<dbReference type="Proteomes" id="UP000821866">
    <property type="component" value="Chromosome 10"/>
</dbReference>
<dbReference type="AlphaFoldDB" id="A0A9J6ES17"/>
<name>A0A9J6ES17_RHIMP</name>
<protein>
    <recommendedName>
        <fullName evidence="4">Tick transposon</fullName>
    </recommendedName>
</protein>
<evidence type="ECO:0000256" key="1">
    <source>
        <dbReference type="SAM" id="MobiDB-lite"/>
    </source>
</evidence>
<reference evidence="2" key="1">
    <citation type="journal article" date="2020" name="Cell">
        <title>Large-Scale Comparative Analyses of Tick Genomes Elucidate Their Genetic Diversity and Vector Capacities.</title>
        <authorList>
            <consortium name="Tick Genome and Microbiome Consortium (TIGMIC)"/>
            <person name="Jia N."/>
            <person name="Wang J."/>
            <person name="Shi W."/>
            <person name="Du L."/>
            <person name="Sun Y."/>
            <person name="Zhan W."/>
            <person name="Jiang J.F."/>
            <person name="Wang Q."/>
            <person name="Zhang B."/>
            <person name="Ji P."/>
            <person name="Bell-Sakyi L."/>
            <person name="Cui X.M."/>
            <person name="Yuan T.T."/>
            <person name="Jiang B.G."/>
            <person name="Yang W.F."/>
            <person name="Lam T.T."/>
            <person name="Chang Q.C."/>
            <person name="Ding S.J."/>
            <person name="Wang X.J."/>
            <person name="Zhu J.G."/>
            <person name="Ruan X.D."/>
            <person name="Zhao L."/>
            <person name="Wei J.T."/>
            <person name="Ye R.Z."/>
            <person name="Que T.C."/>
            <person name="Du C.H."/>
            <person name="Zhou Y.H."/>
            <person name="Cheng J.X."/>
            <person name="Dai P.F."/>
            <person name="Guo W.B."/>
            <person name="Han X.H."/>
            <person name="Huang E.J."/>
            <person name="Li L.F."/>
            <person name="Wei W."/>
            <person name="Gao Y.C."/>
            <person name="Liu J.Z."/>
            <person name="Shao H.Z."/>
            <person name="Wang X."/>
            <person name="Wang C.C."/>
            <person name="Yang T.C."/>
            <person name="Huo Q.B."/>
            <person name="Li W."/>
            <person name="Chen H.Y."/>
            <person name="Chen S.E."/>
            <person name="Zhou L.G."/>
            <person name="Ni X.B."/>
            <person name="Tian J.H."/>
            <person name="Sheng Y."/>
            <person name="Liu T."/>
            <person name="Pan Y.S."/>
            <person name="Xia L.Y."/>
            <person name="Li J."/>
            <person name="Zhao F."/>
            <person name="Cao W.C."/>
        </authorList>
    </citation>
    <scope>NUCLEOTIDE SEQUENCE</scope>
    <source>
        <strain evidence="2">Rmic-2018</strain>
    </source>
</reference>
<feature type="region of interest" description="Disordered" evidence="1">
    <location>
        <begin position="161"/>
        <end position="208"/>
    </location>
</feature>
<dbReference type="EMBL" id="JABSTU010000002">
    <property type="protein sequence ID" value="KAH8037185.1"/>
    <property type="molecule type" value="Genomic_DNA"/>
</dbReference>
<keyword evidence="3" id="KW-1185">Reference proteome</keyword>
<evidence type="ECO:0008006" key="4">
    <source>
        <dbReference type="Google" id="ProtNLM"/>
    </source>
</evidence>
<evidence type="ECO:0000313" key="3">
    <source>
        <dbReference type="Proteomes" id="UP000821866"/>
    </source>
</evidence>
<proteinExistence type="predicted"/>
<sequence length="226" mass="25081">MFRKLEENPWVMYADASLRKHGDRAAVVVTSIERLIVSAYLRTTNPAIAEEAAVALALVQPSVDTVVTDLNTTYRSFCRGGNLIRGTSHSIQVQATRKSRRAPVGPGSFAGFRRRLATAEIRRMTESYRRLPLTVAHATVAAVAVPIPKAIVSKFLEPRRGGTGTVAQARSPSLGGRRNDRDLHEERRRLTLDASTDPRRVTNNSDVNRKQIFVGHTCVSRRSPRR</sequence>
<evidence type="ECO:0000313" key="2">
    <source>
        <dbReference type="EMBL" id="KAH8037185.1"/>
    </source>
</evidence>
<organism evidence="2 3">
    <name type="scientific">Rhipicephalus microplus</name>
    <name type="common">Cattle tick</name>
    <name type="synonym">Boophilus microplus</name>
    <dbReference type="NCBI Taxonomy" id="6941"/>
    <lineage>
        <taxon>Eukaryota</taxon>
        <taxon>Metazoa</taxon>
        <taxon>Ecdysozoa</taxon>
        <taxon>Arthropoda</taxon>
        <taxon>Chelicerata</taxon>
        <taxon>Arachnida</taxon>
        <taxon>Acari</taxon>
        <taxon>Parasitiformes</taxon>
        <taxon>Ixodida</taxon>
        <taxon>Ixodoidea</taxon>
        <taxon>Ixodidae</taxon>
        <taxon>Rhipicephalinae</taxon>
        <taxon>Rhipicephalus</taxon>
        <taxon>Boophilus</taxon>
    </lineage>
</organism>
<comment type="caution">
    <text evidence="2">The sequence shown here is derived from an EMBL/GenBank/DDBJ whole genome shotgun (WGS) entry which is preliminary data.</text>
</comment>
<feature type="compositionally biased region" description="Basic and acidic residues" evidence="1">
    <location>
        <begin position="177"/>
        <end position="200"/>
    </location>
</feature>
<reference evidence="2" key="2">
    <citation type="submission" date="2021-09" db="EMBL/GenBank/DDBJ databases">
        <authorList>
            <person name="Jia N."/>
            <person name="Wang J."/>
            <person name="Shi W."/>
            <person name="Du L."/>
            <person name="Sun Y."/>
            <person name="Zhan W."/>
            <person name="Jiang J."/>
            <person name="Wang Q."/>
            <person name="Zhang B."/>
            <person name="Ji P."/>
            <person name="Sakyi L.B."/>
            <person name="Cui X."/>
            <person name="Yuan T."/>
            <person name="Jiang B."/>
            <person name="Yang W."/>
            <person name="Lam T.T.-Y."/>
            <person name="Chang Q."/>
            <person name="Ding S."/>
            <person name="Wang X."/>
            <person name="Zhu J."/>
            <person name="Ruan X."/>
            <person name="Zhao L."/>
            <person name="Wei J."/>
            <person name="Que T."/>
            <person name="Du C."/>
            <person name="Cheng J."/>
            <person name="Dai P."/>
            <person name="Han X."/>
            <person name="Huang E."/>
            <person name="Gao Y."/>
            <person name="Liu J."/>
            <person name="Shao H."/>
            <person name="Ye R."/>
            <person name="Li L."/>
            <person name="Wei W."/>
            <person name="Wang X."/>
            <person name="Wang C."/>
            <person name="Huo Q."/>
            <person name="Li W."/>
            <person name="Guo W."/>
            <person name="Chen H."/>
            <person name="Chen S."/>
            <person name="Zhou L."/>
            <person name="Zhou L."/>
            <person name="Ni X."/>
            <person name="Tian J."/>
            <person name="Zhou Y."/>
            <person name="Sheng Y."/>
            <person name="Liu T."/>
            <person name="Pan Y."/>
            <person name="Xia L."/>
            <person name="Li J."/>
            <person name="Zhao F."/>
            <person name="Cao W."/>
        </authorList>
    </citation>
    <scope>NUCLEOTIDE SEQUENCE</scope>
    <source>
        <strain evidence="2">Rmic-2018</strain>
        <tissue evidence="2">Larvae</tissue>
    </source>
</reference>